<name>A0A3L7JLJ5_9BACI</name>
<organism evidence="2 3">
    <name type="scientific">Falsibacillus albus</name>
    <dbReference type="NCBI Taxonomy" id="2478915"/>
    <lineage>
        <taxon>Bacteria</taxon>
        <taxon>Bacillati</taxon>
        <taxon>Bacillota</taxon>
        <taxon>Bacilli</taxon>
        <taxon>Bacillales</taxon>
        <taxon>Bacillaceae</taxon>
        <taxon>Falsibacillus</taxon>
    </lineage>
</organism>
<reference evidence="2 3" key="1">
    <citation type="submission" date="2018-10" db="EMBL/GenBank/DDBJ databases">
        <title>Falsibacillus sp. genome draft.</title>
        <authorList>
            <person name="Shi S."/>
        </authorList>
    </citation>
    <scope>NUCLEOTIDE SEQUENCE [LARGE SCALE GENOMIC DNA]</scope>
    <source>
        <strain evidence="2 3">GY 10110</strain>
    </source>
</reference>
<feature type="region of interest" description="Disordered" evidence="1">
    <location>
        <begin position="1"/>
        <end position="67"/>
    </location>
</feature>
<dbReference type="Proteomes" id="UP000276770">
    <property type="component" value="Unassembled WGS sequence"/>
</dbReference>
<feature type="compositionally biased region" description="Polar residues" evidence="1">
    <location>
        <begin position="43"/>
        <end position="54"/>
    </location>
</feature>
<protein>
    <submittedName>
        <fullName evidence="2">Uncharacterized protein</fullName>
    </submittedName>
</protein>
<evidence type="ECO:0000313" key="3">
    <source>
        <dbReference type="Proteomes" id="UP000276770"/>
    </source>
</evidence>
<proteinExistence type="predicted"/>
<keyword evidence="3" id="KW-1185">Reference proteome</keyword>
<evidence type="ECO:0000313" key="2">
    <source>
        <dbReference type="EMBL" id="RLQ91175.1"/>
    </source>
</evidence>
<comment type="caution">
    <text evidence="2">The sequence shown here is derived from an EMBL/GenBank/DDBJ whole genome shotgun (WGS) entry which is preliminary data.</text>
</comment>
<accession>A0A3L7JLJ5</accession>
<sequence length="67" mass="7650">MYVVDWSGGRRLQREKRDSRDPGLSVAREAARPRPRKASARSGNQHKQILNNFSKNKKAPTTEALFL</sequence>
<gene>
    <name evidence="2" type="ORF">D9X91_21035</name>
</gene>
<dbReference type="AlphaFoldDB" id="A0A3L7JLJ5"/>
<evidence type="ECO:0000256" key="1">
    <source>
        <dbReference type="SAM" id="MobiDB-lite"/>
    </source>
</evidence>
<dbReference type="EMBL" id="RCVZ01000023">
    <property type="protein sequence ID" value="RLQ91175.1"/>
    <property type="molecule type" value="Genomic_DNA"/>
</dbReference>